<keyword evidence="2" id="KW-1185">Reference proteome</keyword>
<dbReference type="AlphaFoldDB" id="A0AAV8YYZ1"/>
<comment type="caution">
    <text evidence="1">The sequence shown here is derived from an EMBL/GenBank/DDBJ whole genome shotgun (WGS) entry which is preliminary data.</text>
</comment>
<organism evidence="1 2">
    <name type="scientific">Aromia moschata</name>
    <dbReference type="NCBI Taxonomy" id="1265417"/>
    <lineage>
        <taxon>Eukaryota</taxon>
        <taxon>Metazoa</taxon>
        <taxon>Ecdysozoa</taxon>
        <taxon>Arthropoda</taxon>
        <taxon>Hexapoda</taxon>
        <taxon>Insecta</taxon>
        <taxon>Pterygota</taxon>
        <taxon>Neoptera</taxon>
        <taxon>Endopterygota</taxon>
        <taxon>Coleoptera</taxon>
        <taxon>Polyphaga</taxon>
        <taxon>Cucujiformia</taxon>
        <taxon>Chrysomeloidea</taxon>
        <taxon>Cerambycidae</taxon>
        <taxon>Cerambycinae</taxon>
        <taxon>Callichromatini</taxon>
        <taxon>Aromia</taxon>
    </lineage>
</organism>
<gene>
    <name evidence="1" type="ORF">NQ318_012196</name>
</gene>
<evidence type="ECO:0000313" key="2">
    <source>
        <dbReference type="Proteomes" id="UP001162162"/>
    </source>
</evidence>
<dbReference type="EMBL" id="JAPWTK010000026">
    <property type="protein sequence ID" value="KAJ8957023.1"/>
    <property type="molecule type" value="Genomic_DNA"/>
</dbReference>
<dbReference type="Proteomes" id="UP001162162">
    <property type="component" value="Unassembled WGS sequence"/>
</dbReference>
<evidence type="ECO:0000313" key="1">
    <source>
        <dbReference type="EMBL" id="KAJ8957023.1"/>
    </source>
</evidence>
<accession>A0AAV8YYZ1</accession>
<reference evidence="1" key="1">
    <citation type="journal article" date="2023" name="Insect Mol. Biol.">
        <title>Genome sequencing provides insights into the evolution of gene families encoding plant cell wall-degrading enzymes in longhorned beetles.</title>
        <authorList>
            <person name="Shin N.R."/>
            <person name="Okamura Y."/>
            <person name="Kirsch R."/>
            <person name="Pauchet Y."/>
        </authorList>
    </citation>
    <scope>NUCLEOTIDE SEQUENCE</scope>
    <source>
        <strain evidence="1">AMC_N1</strain>
    </source>
</reference>
<protein>
    <submittedName>
        <fullName evidence="1">Uncharacterized protein</fullName>
    </submittedName>
</protein>
<name>A0AAV8YYZ1_9CUCU</name>
<sequence length="192" mass="22435">MRKVCARVVPKLLTLEQKESRMDICADILNNMDTDPGLLDTVTLKGTIFESVEAVKAKAKEVLNQLTEADFQHCFQQWKSCIERYRDRQGEYIEDEEVANFVKLAYLWKTEVIHVLVRCAQLKKNSVVQSVRENPRTSTRRRAQLNVSRTSLRRILHKDLGLFAYKLQLTQEIFSYILAIPIAILQRYRKSF</sequence>
<proteinExistence type="predicted"/>